<dbReference type="Pfam" id="PF01436">
    <property type="entry name" value="NHL"/>
    <property type="match status" value="2"/>
</dbReference>
<evidence type="ECO:0000256" key="1">
    <source>
        <dbReference type="ARBA" id="ARBA00022737"/>
    </source>
</evidence>
<keyword evidence="1" id="KW-0677">Repeat</keyword>
<dbReference type="PANTHER" id="PTHR24104:SF59">
    <property type="entry name" value="TRIPARTITE MOTIF-CONTAINING PROTEIN 2-LIKE"/>
    <property type="match status" value="1"/>
</dbReference>
<organism evidence="3 4">
    <name type="scientific">Mizuhopecten yessoensis</name>
    <name type="common">Japanese scallop</name>
    <name type="synonym">Patinopecten yessoensis</name>
    <dbReference type="NCBI Taxonomy" id="6573"/>
    <lineage>
        <taxon>Eukaryota</taxon>
        <taxon>Metazoa</taxon>
        <taxon>Spiralia</taxon>
        <taxon>Lophotrochozoa</taxon>
        <taxon>Mollusca</taxon>
        <taxon>Bivalvia</taxon>
        <taxon>Autobranchia</taxon>
        <taxon>Pteriomorphia</taxon>
        <taxon>Pectinida</taxon>
        <taxon>Pectinoidea</taxon>
        <taxon>Pectinidae</taxon>
        <taxon>Mizuhopecten</taxon>
    </lineage>
</organism>
<protein>
    <submittedName>
        <fullName evidence="3">Tripartite motif-containing protein 2</fullName>
    </submittedName>
</protein>
<dbReference type="GO" id="GO:0000209">
    <property type="term" value="P:protein polyubiquitination"/>
    <property type="evidence" value="ECO:0007669"/>
    <property type="project" value="TreeGrafter"/>
</dbReference>
<dbReference type="GO" id="GO:0043161">
    <property type="term" value="P:proteasome-mediated ubiquitin-dependent protein catabolic process"/>
    <property type="evidence" value="ECO:0007669"/>
    <property type="project" value="TreeGrafter"/>
</dbReference>
<feature type="repeat" description="NHL" evidence="2">
    <location>
        <begin position="147"/>
        <end position="190"/>
    </location>
</feature>
<reference evidence="3 4" key="1">
    <citation type="journal article" date="2017" name="Nat. Ecol. Evol.">
        <title>Scallop genome provides insights into evolution of bilaterian karyotype and development.</title>
        <authorList>
            <person name="Wang S."/>
            <person name="Zhang J."/>
            <person name="Jiao W."/>
            <person name="Li J."/>
            <person name="Xun X."/>
            <person name="Sun Y."/>
            <person name="Guo X."/>
            <person name="Huan P."/>
            <person name="Dong B."/>
            <person name="Zhang L."/>
            <person name="Hu X."/>
            <person name="Sun X."/>
            <person name="Wang J."/>
            <person name="Zhao C."/>
            <person name="Wang Y."/>
            <person name="Wang D."/>
            <person name="Huang X."/>
            <person name="Wang R."/>
            <person name="Lv J."/>
            <person name="Li Y."/>
            <person name="Zhang Z."/>
            <person name="Liu B."/>
            <person name="Lu W."/>
            <person name="Hui Y."/>
            <person name="Liang J."/>
            <person name="Zhou Z."/>
            <person name="Hou R."/>
            <person name="Li X."/>
            <person name="Liu Y."/>
            <person name="Li H."/>
            <person name="Ning X."/>
            <person name="Lin Y."/>
            <person name="Zhao L."/>
            <person name="Xing Q."/>
            <person name="Dou J."/>
            <person name="Li Y."/>
            <person name="Mao J."/>
            <person name="Guo H."/>
            <person name="Dou H."/>
            <person name="Li T."/>
            <person name="Mu C."/>
            <person name="Jiang W."/>
            <person name="Fu Q."/>
            <person name="Fu X."/>
            <person name="Miao Y."/>
            <person name="Liu J."/>
            <person name="Yu Q."/>
            <person name="Li R."/>
            <person name="Liao H."/>
            <person name="Li X."/>
            <person name="Kong Y."/>
            <person name="Jiang Z."/>
            <person name="Chourrout D."/>
            <person name="Li R."/>
            <person name="Bao Z."/>
        </authorList>
    </citation>
    <scope>NUCLEOTIDE SEQUENCE [LARGE SCALE GENOMIC DNA]</scope>
    <source>
        <strain evidence="3 4">PY_sf001</strain>
    </source>
</reference>
<keyword evidence="4" id="KW-1185">Reference proteome</keyword>
<dbReference type="GO" id="GO:0061630">
    <property type="term" value="F:ubiquitin protein ligase activity"/>
    <property type="evidence" value="ECO:0007669"/>
    <property type="project" value="TreeGrafter"/>
</dbReference>
<dbReference type="GO" id="GO:0008270">
    <property type="term" value="F:zinc ion binding"/>
    <property type="evidence" value="ECO:0007669"/>
    <property type="project" value="UniProtKB-KW"/>
</dbReference>
<dbReference type="Proteomes" id="UP000242188">
    <property type="component" value="Unassembled WGS sequence"/>
</dbReference>
<evidence type="ECO:0000313" key="3">
    <source>
        <dbReference type="EMBL" id="OWF50947.1"/>
    </source>
</evidence>
<dbReference type="EMBL" id="NEDP02002412">
    <property type="protein sequence ID" value="OWF50947.1"/>
    <property type="molecule type" value="Genomic_DNA"/>
</dbReference>
<comment type="caution">
    <text evidence="3">The sequence shown here is derived from an EMBL/GenBank/DDBJ whole genome shotgun (WGS) entry which is preliminary data.</text>
</comment>
<dbReference type="OrthoDB" id="342730at2759"/>
<dbReference type="PANTHER" id="PTHR24104">
    <property type="entry name" value="E3 UBIQUITIN-PROTEIN LIGASE NHLRC1-RELATED"/>
    <property type="match status" value="1"/>
</dbReference>
<dbReference type="InterPro" id="IPR011042">
    <property type="entry name" value="6-blade_b-propeller_TolB-like"/>
</dbReference>
<dbReference type="PROSITE" id="PS51125">
    <property type="entry name" value="NHL"/>
    <property type="match status" value="2"/>
</dbReference>
<gene>
    <name evidence="3" type="ORF">KP79_PYT07471</name>
</gene>
<evidence type="ECO:0000256" key="2">
    <source>
        <dbReference type="PROSITE-ProRule" id="PRU00504"/>
    </source>
</evidence>
<dbReference type="Gene3D" id="2.120.10.30">
    <property type="entry name" value="TolB, C-terminal domain"/>
    <property type="match status" value="1"/>
</dbReference>
<sequence>MVDYLSRYRLYGHGYTSPEQRYPITTYREIYRDNAPHIFGRRPRSHDCRMESVKDLTEKKDWEAWMFSHGLGQVYRSVNYLHNQEKELTPQGTTAPDKLLFNIGVKGRGDGDFYYPRGLSVTLDGEVLIADTLNHRVQIFNQFGIFIKKIGSKGTGEGQFNEPSGVTELPNGDLAVADKRNKRVQVFSQRRQFKFMFPTGDEPFSIASDKDYNIIVSTIRRSIEVYRRGGKLVHAFSVGGSARDKIGCHVCVNNKEEVIVSDAVNNSVKYFTYGGKLLYKFNPMSTGDGLSMLPSGICVNMAGEVIVGDALNHTVNLYSERGVLLKQLIGPSDEAGAVQTCAIGPEGHLMVTEFSVSGPHSLKIFRYKQCYCHLTRPGSSKRRSPTKME</sequence>
<name>A0A210QQC4_MIZYE</name>
<dbReference type="AlphaFoldDB" id="A0A210QQC4"/>
<evidence type="ECO:0000313" key="4">
    <source>
        <dbReference type="Proteomes" id="UP000242188"/>
    </source>
</evidence>
<dbReference type="SUPFAM" id="SSF101898">
    <property type="entry name" value="NHL repeat"/>
    <property type="match status" value="1"/>
</dbReference>
<feature type="repeat" description="NHL" evidence="2">
    <location>
        <begin position="100"/>
        <end position="143"/>
    </location>
</feature>
<proteinExistence type="predicted"/>
<accession>A0A210QQC4</accession>
<dbReference type="InterPro" id="IPR050952">
    <property type="entry name" value="TRIM-NHL_E3_ligases"/>
</dbReference>
<dbReference type="InterPro" id="IPR001258">
    <property type="entry name" value="NHL_repeat"/>
</dbReference>